<name>A0A3I8HGL2_SALER</name>
<protein>
    <submittedName>
        <fullName evidence="2">Uncharacterized protein</fullName>
    </submittedName>
</protein>
<reference evidence="2" key="1">
    <citation type="submission" date="2018-10" db="EMBL/GenBank/DDBJ databases">
        <authorList>
            <consortium name="PulseNet: The National Subtyping Network for Foodborne Disease Surveillance"/>
            <person name="Tarr C.L."/>
            <person name="Trees E."/>
            <person name="Katz L.S."/>
            <person name="Carleton-Romer H.A."/>
            <person name="Stroika S."/>
            <person name="Kucerova Z."/>
            <person name="Roache K.F."/>
            <person name="Sabol A.L."/>
            <person name="Besser J."/>
            <person name="Gerner-Smidt P."/>
        </authorList>
    </citation>
    <scope>NUCLEOTIDE SEQUENCE [LARGE SCALE GENOMIC DNA]</scope>
    <source>
        <strain evidence="1">PNUSAS018503</strain>
        <strain evidence="2">PNUSAS057480</strain>
    </source>
</reference>
<dbReference type="Proteomes" id="UP000839904">
    <property type="component" value="Unassembled WGS sequence"/>
</dbReference>
<sequence length="64" mass="7623">MNKVYLLSHVRDEGDKDEDEKNIGFYTTRELACMAQLKLNDKPGFIDHPDGFRIVEMELDRDYW</sequence>
<gene>
    <name evidence="1" type="ORF">CG587_25435</name>
    <name evidence="2" type="ORF">ED033_24870</name>
</gene>
<proteinExistence type="predicted"/>
<organism evidence="2">
    <name type="scientific">Salmonella enterica</name>
    <name type="common">Salmonella choleraesuis</name>
    <dbReference type="NCBI Taxonomy" id="28901"/>
    <lineage>
        <taxon>Bacteria</taxon>
        <taxon>Pseudomonadati</taxon>
        <taxon>Pseudomonadota</taxon>
        <taxon>Gammaproteobacteria</taxon>
        <taxon>Enterobacterales</taxon>
        <taxon>Enterobacteriaceae</taxon>
        <taxon>Salmonella</taxon>
    </lineage>
</organism>
<comment type="caution">
    <text evidence="2">The sequence shown here is derived from an EMBL/GenBank/DDBJ whole genome shotgun (WGS) entry which is preliminary data.</text>
</comment>
<accession>A0A3I8HGL2</accession>
<dbReference type="Proteomes" id="UP000885379">
    <property type="component" value="Unassembled WGS sequence"/>
</dbReference>
<evidence type="ECO:0000313" key="1">
    <source>
        <dbReference type="EMBL" id="ECT9427760.1"/>
    </source>
</evidence>
<dbReference type="EMBL" id="RMEA01000174">
    <property type="protein sequence ID" value="MER45439.1"/>
    <property type="molecule type" value="Genomic_DNA"/>
</dbReference>
<evidence type="ECO:0000313" key="2">
    <source>
        <dbReference type="EMBL" id="MER45439.1"/>
    </source>
</evidence>
<dbReference type="EMBL" id="AAKOJA010000033">
    <property type="protein sequence ID" value="ECT9427760.1"/>
    <property type="molecule type" value="Genomic_DNA"/>
</dbReference>
<dbReference type="AlphaFoldDB" id="A0A3I8HGL2"/>
<dbReference type="RefSeq" id="WP_023180374.1">
    <property type="nucleotide sequence ID" value="NZ_JAWDKV010000022.1"/>
</dbReference>